<feature type="domain" description="Glycoside hydrolase family 19 catalytic" evidence="2">
    <location>
        <begin position="352"/>
        <end position="407"/>
    </location>
</feature>
<dbReference type="SUPFAM" id="SSF53955">
    <property type="entry name" value="Lysozyme-like"/>
    <property type="match status" value="1"/>
</dbReference>
<dbReference type="GO" id="GO:0004568">
    <property type="term" value="F:chitinase activity"/>
    <property type="evidence" value="ECO:0007669"/>
    <property type="project" value="InterPro"/>
</dbReference>
<evidence type="ECO:0000313" key="4">
    <source>
        <dbReference type="Proteomes" id="UP000035763"/>
    </source>
</evidence>
<keyword evidence="1" id="KW-0732">Signal</keyword>
<evidence type="ECO:0000313" key="3">
    <source>
        <dbReference type="EMBL" id="CCH74064.1"/>
    </source>
</evidence>
<name>W6K3Y3_9MICO</name>
<dbReference type="GO" id="GO:0006032">
    <property type="term" value="P:chitin catabolic process"/>
    <property type="evidence" value="ECO:0007669"/>
    <property type="project" value="InterPro"/>
</dbReference>
<accession>W6K3Y3</accession>
<dbReference type="Pfam" id="PF00182">
    <property type="entry name" value="Glyco_hydro_19"/>
    <property type="match status" value="1"/>
</dbReference>
<evidence type="ECO:0000259" key="2">
    <source>
        <dbReference type="Pfam" id="PF00182"/>
    </source>
</evidence>
<dbReference type="SUPFAM" id="SSF101908">
    <property type="entry name" value="Putative isomerase YbhE"/>
    <property type="match status" value="1"/>
</dbReference>
<dbReference type="GO" id="GO:0016998">
    <property type="term" value="P:cell wall macromolecule catabolic process"/>
    <property type="evidence" value="ECO:0007669"/>
    <property type="project" value="InterPro"/>
</dbReference>
<sequence length="481" mass="50733">MSTTSFIGSAAAIAVGLSLATTTGAAGPDDTPDDALRAASGCTGTAYVYGVRRDATLTFAAINAATNVRTRKLTGPKLPWGVRAMTALNMNTLLVTTSQGALYRIDVTGNTKSLTIGAPVPMAYTGWNYDKLAADGAGHLFATGDTNGQLWRWDVSAKKPTGSQINQKVRIGAGVIAKTLTGVGGGRLLATTSGGKLLGIRAAGAGNLTISTLGSSGWGGVSALASPGGGLFFARTDSSGVLSTRRDADITNSSGTDISLIGYVGDGGWTQKLLTTGPRNVVCPSGGITYHGLVTMFGSGWVGPRDIVERGLPGLQAEMTKGAINTPARKAAFLATLVSESAMRYDADESGNTQTYRGRGYIQLTNDFNYASAGTYFGINLLGQPDLAKSLHYSAPIARWYWTVARTTTNAYADDHDMNGVNRNIGFAWSYEEATRRCDRFKSAYKYFTGAYPTNTTCYPARLPARGDTDWYFHPERGDSR</sequence>
<dbReference type="Gene3D" id="1.10.530.10">
    <property type="match status" value="1"/>
</dbReference>
<dbReference type="InterPro" id="IPR023346">
    <property type="entry name" value="Lysozyme-like_dom_sf"/>
</dbReference>
<dbReference type="RefSeq" id="WP_053084166.1">
    <property type="nucleotide sequence ID" value="NZ_HG764815.1"/>
</dbReference>
<gene>
    <name evidence="3" type="ORF">BN11_3770001</name>
</gene>
<dbReference type="Gene3D" id="2.115.10.10">
    <property type="entry name" value="Tachylectin 2"/>
    <property type="match status" value="1"/>
</dbReference>
<comment type="caution">
    <text evidence="3">The sequence shown here is derived from an EMBL/GenBank/DDBJ whole genome shotgun (WGS) entry which is preliminary data.</text>
</comment>
<feature type="chain" id="PRO_5004877296" description="Glycoside hydrolase family 19 catalytic domain-containing protein" evidence="1">
    <location>
        <begin position="26"/>
        <end position="481"/>
    </location>
</feature>
<dbReference type="STRING" id="1193182.BN11_3770001"/>
<organism evidence="3 4">
    <name type="scientific">Nostocoides australiense Ben110</name>
    <dbReference type="NCBI Taxonomy" id="1193182"/>
    <lineage>
        <taxon>Bacteria</taxon>
        <taxon>Bacillati</taxon>
        <taxon>Actinomycetota</taxon>
        <taxon>Actinomycetes</taxon>
        <taxon>Micrococcales</taxon>
        <taxon>Intrasporangiaceae</taxon>
        <taxon>Nostocoides</taxon>
    </lineage>
</organism>
<dbReference type="InterPro" id="IPR000726">
    <property type="entry name" value="Glyco_hydro_19_cat"/>
</dbReference>
<keyword evidence="4" id="KW-1185">Reference proteome</keyword>
<evidence type="ECO:0000256" key="1">
    <source>
        <dbReference type="SAM" id="SignalP"/>
    </source>
</evidence>
<feature type="signal peptide" evidence="1">
    <location>
        <begin position="1"/>
        <end position="25"/>
    </location>
</feature>
<reference evidence="3 4" key="1">
    <citation type="journal article" date="2013" name="ISME J.">
        <title>A metabolic model for members of the genus Tetrasphaera involved in enhanced biological phosphorus removal.</title>
        <authorList>
            <person name="Kristiansen R."/>
            <person name="Nguyen H.T.T."/>
            <person name="Saunders A.M."/>
            <person name="Nielsen J.L."/>
            <person name="Wimmer R."/>
            <person name="Le V.Q."/>
            <person name="McIlroy S.J."/>
            <person name="Petrovski S."/>
            <person name="Seviour R.J."/>
            <person name="Calteau A."/>
            <person name="Nielsen K.L."/>
            <person name="Nielsen P.H."/>
        </authorList>
    </citation>
    <scope>NUCLEOTIDE SEQUENCE [LARGE SCALE GENOMIC DNA]</scope>
    <source>
        <strain evidence="3 4">Ben110</strain>
    </source>
</reference>
<protein>
    <recommendedName>
        <fullName evidence="2">Glycoside hydrolase family 19 catalytic domain-containing protein</fullName>
    </recommendedName>
</protein>
<proteinExistence type="predicted"/>
<dbReference type="Proteomes" id="UP000035763">
    <property type="component" value="Unassembled WGS sequence"/>
</dbReference>
<dbReference type="EMBL" id="CAJA01000309">
    <property type="protein sequence ID" value="CCH74064.1"/>
    <property type="molecule type" value="Genomic_DNA"/>
</dbReference>
<dbReference type="AlphaFoldDB" id="W6K3Y3"/>